<evidence type="ECO:0000259" key="2">
    <source>
        <dbReference type="PROSITE" id="PS50157"/>
    </source>
</evidence>
<evidence type="ECO:0000256" key="1">
    <source>
        <dbReference type="PROSITE-ProRule" id="PRU00042"/>
    </source>
</evidence>
<accession>A0AAV8ZJ19</accession>
<dbReference type="EMBL" id="JANEYF010001313">
    <property type="protein sequence ID" value="KAJ8964822.1"/>
    <property type="molecule type" value="Genomic_DNA"/>
</dbReference>
<reference evidence="3" key="1">
    <citation type="journal article" date="2023" name="Insect Mol. Biol.">
        <title>Genome sequencing provides insights into the evolution of gene families encoding plant cell wall-degrading enzymes in longhorned beetles.</title>
        <authorList>
            <person name="Shin N.R."/>
            <person name="Okamura Y."/>
            <person name="Kirsch R."/>
            <person name="Pauchet Y."/>
        </authorList>
    </citation>
    <scope>NUCLEOTIDE SEQUENCE</scope>
    <source>
        <strain evidence="3">RBIC_L_NR</strain>
    </source>
</reference>
<name>A0AAV8ZJ19_9CUCU</name>
<evidence type="ECO:0000313" key="3">
    <source>
        <dbReference type="EMBL" id="KAJ8964822.1"/>
    </source>
</evidence>
<keyword evidence="1" id="KW-0479">Metal-binding</keyword>
<sequence length="101" mass="11660">MVFVKFYSVCIFPVEDVNSSRTSEEQYYDDTSAGSSVRASMYNFSENPLKCPICHKEFSHPYSLHHHKPVHLGGTKCPICHAVLSRKYNLKMHMKSRHNVI</sequence>
<dbReference type="SUPFAM" id="SSF57667">
    <property type="entry name" value="beta-beta-alpha zinc fingers"/>
    <property type="match status" value="1"/>
</dbReference>
<gene>
    <name evidence="3" type="ORF">NQ314_004630</name>
</gene>
<dbReference type="SMART" id="SM00355">
    <property type="entry name" value="ZnF_C2H2"/>
    <property type="match status" value="2"/>
</dbReference>
<dbReference type="Proteomes" id="UP001162156">
    <property type="component" value="Unassembled WGS sequence"/>
</dbReference>
<evidence type="ECO:0000313" key="4">
    <source>
        <dbReference type="Proteomes" id="UP001162156"/>
    </source>
</evidence>
<dbReference type="AlphaFoldDB" id="A0AAV8ZJ19"/>
<proteinExistence type="predicted"/>
<dbReference type="Pfam" id="PF00096">
    <property type="entry name" value="zf-C2H2"/>
    <property type="match status" value="2"/>
</dbReference>
<keyword evidence="1" id="KW-0862">Zinc</keyword>
<comment type="caution">
    <text evidence="3">The sequence shown here is derived from an EMBL/GenBank/DDBJ whole genome shotgun (WGS) entry which is preliminary data.</text>
</comment>
<keyword evidence="1" id="KW-0863">Zinc-finger</keyword>
<feature type="domain" description="C2H2-type" evidence="2">
    <location>
        <begin position="49"/>
        <end position="76"/>
    </location>
</feature>
<dbReference type="GO" id="GO:0008270">
    <property type="term" value="F:zinc ion binding"/>
    <property type="evidence" value="ECO:0007669"/>
    <property type="project" value="UniProtKB-KW"/>
</dbReference>
<keyword evidence="4" id="KW-1185">Reference proteome</keyword>
<dbReference type="InterPro" id="IPR036236">
    <property type="entry name" value="Znf_C2H2_sf"/>
</dbReference>
<dbReference type="Gene3D" id="3.30.160.60">
    <property type="entry name" value="Classic Zinc Finger"/>
    <property type="match status" value="2"/>
</dbReference>
<protein>
    <recommendedName>
        <fullName evidence="2">C2H2-type domain-containing protein</fullName>
    </recommendedName>
</protein>
<dbReference type="InterPro" id="IPR013087">
    <property type="entry name" value="Znf_C2H2_type"/>
</dbReference>
<organism evidence="3 4">
    <name type="scientific">Rhamnusium bicolor</name>
    <dbReference type="NCBI Taxonomy" id="1586634"/>
    <lineage>
        <taxon>Eukaryota</taxon>
        <taxon>Metazoa</taxon>
        <taxon>Ecdysozoa</taxon>
        <taxon>Arthropoda</taxon>
        <taxon>Hexapoda</taxon>
        <taxon>Insecta</taxon>
        <taxon>Pterygota</taxon>
        <taxon>Neoptera</taxon>
        <taxon>Endopterygota</taxon>
        <taxon>Coleoptera</taxon>
        <taxon>Polyphaga</taxon>
        <taxon>Cucujiformia</taxon>
        <taxon>Chrysomeloidea</taxon>
        <taxon>Cerambycidae</taxon>
        <taxon>Lepturinae</taxon>
        <taxon>Rhagiini</taxon>
        <taxon>Rhamnusium</taxon>
    </lineage>
</organism>
<dbReference type="PROSITE" id="PS50157">
    <property type="entry name" value="ZINC_FINGER_C2H2_2"/>
    <property type="match status" value="1"/>
</dbReference>
<dbReference type="PROSITE" id="PS00028">
    <property type="entry name" value="ZINC_FINGER_C2H2_1"/>
    <property type="match status" value="2"/>
</dbReference>